<evidence type="ECO:0000313" key="2">
    <source>
        <dbReference type="Proteomes" id="UP000694920"/>
    </source>
</evidence>
<dbReference type="RefSeq" id="XP_015607708.1">
    <property type="nucleotide sequence ID" value="XM_015752222.2"/>
</dbReference>
<gene>
    <name evidence="3" type="primary">LOC107273729</name>
</gene>
<reference evidence="3" key="1">
    <citation type="submission" date="2025-08" db="UniProtKB">
        <authorList>
            <consortium name="RefSeq"/>
        </authorList>
    </citation>
    <scope>IDENTIFICATION</scope>
</reference>
<accession>A0AAJ7CCY3</accession>
<name>A0AAJ7CCY3_CEPCN</name>
<feature type="chain" id="PRO_5042501440" evidence="1">
    <location>
        <begin position="17"/>
        <end position="276"/>
    </location>
</feature>
<dbReference type="GeneID" id="107273729"/>
<evidence type="ECO:0000313" key="3">
    <source>
        <dbReference type="RefSeq" id="XP_015607708.1"/>
    </source>
</evidence>
<keyword evidence="1" id="KW-0732">Signal</keyword>
<feature type="signal peptide" evidence="1">
    <location>
        <begin position="1"/>
        <end position="16"/>
    </location>
</feature>
<evidence type="ECO:0000256" key="1">
    <source>
        <dbReference type="SAM" id="SignalP"/>
    </source>
</evidence>
<organism evidence="2 3">
    <name type="scientific">Cephus cinctus</name>
    <name type="common">Wheat stem sawfly</name>
    <dbReference type="NCBI Taxonomy" id="211228"/>
    <lineage>
        <taxon>Eukaryota</taxon>
        <taxon>Metazoa</taxon>
        <taxon>Ecdysozoa</taxon>
        <taxon>Arthropoda</taxon>
        <taxon>Hexapoda</taxon>
        <taxon>Insecta</taxon>
        <taxon>Pterygota</taxon>
        <taxon>Neoptera</taxon>
        <taxon>Endopterygota</taxon>
        <taxon>Hymenoptera</taxon>
        <taxon>Cephoidea</taxon>
        <taxon>Cephidae</taxon>
        <taxon>Cephus</taxon>
    </lineage>
</organism>
<keyword evidence="2" id="KW-1185">Reference proteome</keyword>
<dbReference type="AlphaFoldDB" id="A0AAJ7CCY3"/>
<sequence>MKTVIILAAFTALSSAFEWTDLRVRWNGSDTLHQNSFFEIPRTANSSISEGWVSVPHVNDHPVTVYCPKNDGRFCVLTDSYGNIAGIQVSVLASDIDNKGIPYDPSTIAAYKKKTLFGEDYWTTTVYTVDPNLIDAGGRRDAKGLIMTTGVWVEEGDSYMYIDKNLNTLLKTLDFRKNNCFPSMGHHYYLKLDENQDCKEISPYFLMYSGNDLTVLGFLAFGRPTTLNRPWYDALDWTAIKPTIPKPPACLVDWGREYGIITMHIFLVEKPWKITC</sequence>
<dbReference type="Proteomes" id="UP000694920">
    <property type="component" value="Unplaced"/>
</dbReference>
<proteinExistence type="predicted"/>
<dbReference type="KEGG" id="ccin:107273729"/>
<protein>
    <submittedName>
        <fullName evidence="3">Uncharacterized protein LOC107273729</fullName>
    </submittedName>
</protein>